<evidence type="ECO:0000313" key="4">
    <source>
        <dbReference type="EMBL" id="OBZ70442.1"/>
    </source>
</evidence>
<feature type="region of interest" description="Disordered" evidence="2">
    <location>
        <begin position="360"/>
        <end position="396"/>
    </location>
</feature>
<evidence type="ECO:0000256" key="1">
    <source>
        <dbReference type="SAM" id="Coils"/>
    </source>
</evidence>
<feature type="coiled-coil region" evidence="1">
    <location>
        <begin position="785"/>
        <end position="832"/>
    </location>
</feature>
<feature type="compositionally biased region" description="Basic and acidic residues" evidence="2">
    <location>
        <begin position="489"/>
        <end position="532"/>
    </location>
</feature>
<evidence type="ECO:0000259" key="3">
    <source>
        <dbReference type="Pfam" id="PF25995"/>
    </source>
</evidence>
<feature type="domain" description="STB6-like N-terminal" evidence="3">
    <location>
        <begin position="74"/>
        <end position="205"/>
    </location>
</feature>
<protein>
    <submittedName>
        <fullName evidence="4">Protein STB6</fullName>
    </submittedName>
</protein>
<dbReference type="PANTHER" id="PTHR31011:SF2">
    <property type="entry name" value="PROTEIN STB2-RELATED"/>
    <property type="match status" value="1"/>
</dbReference>
<dbReference type="Proteomes" id="UP000092993">
    <property type="component" value="Unassembled WGS sequence"/>
</dbReference>
<feature type="compositionally biased region" description="Basic and acidic residues" evidence="2">
    <location>
        <begin position="952"/>
        <end position="961"/>
    </location>
</feature>
<feature type="compositionally biased region" description="Polar residues" evidence="2">
    <location>
        <begin position="971"/>
        <end position="992"/>
    </location>
</feature>
<evidence type="ECO:0000313" key="5">
    <source>
        <dbReference type="Proteomes" id="UP000092993"/>
    </source>
</evidence>
<reference evidence="4 5" key="1">
    <citation type="submission" date="2016-03" db="EMBL/GenBank/DDBJ databases">
        <title>Whole genome sequencing of Grifola frondosa 9006-11.</title>
        <authorList>
            <person name="Min B."/>
            <person name="Park H."/>
            <person name="Kim J.-G."/>
            <person name="Cho H."/>
            <person name="Oh Y.-L."/>
            <person name="Kong W.-S."/>
            <person name="Choi I.-G."/>
        </authorList>
    </citation>
    <scope>NUCLEOTIDE SEQUENCE [LARGE SCALE GENOMIC DNA]</scope>
    <source>
        <strain evidence="4 5">9006-11</strain>
    </source>
</reference>
<gene>
    <name evidence="4" type="primary">STB6</name>
    <name evidence="4" type="ORF">A0H81_10047</name>
</gene>
<feature type="region of interest" description="Disordered" evidence="2">
    <location>
        <begin position="948"/>
        <end position="992"/>
    </location>
</feature>
<feature type="region of interest" description="Disordered" evidence="2">
    <location>
        <begin position="487"/>
        <end position="540"/>
    </location>
</feature>
<keyword evidence="1" id="KW-0175">Coiled coil</keyword>
<dbReference type="Pfam" id="PF25995">
    <property type="entry name" value="STB6_N"/>
    <property type="match status" value="1"/>
</dbReference>
<dbReference type="OrthoDB" id="19806at2759"/>
<feature type="region of interest" description="Disordered" evidence="2">
    <location>
        <begin position="575"/>
        <end position="594"/>
    </location>
</feature>
<dbReference type="EMBL" id="LUGG01000014">
    <property type="protein sequence ID" value="OBZ70442.1"/>
    <property type="molecule type" value="Genomic_DNA"/>
</dbReference>
<feature type="compositionally biased region" description="Polar residues" evidence="2">
    <location>
        <begin position="657"/>
        <end position="673"/>
    </location>
</feature>
<keyword evidence="5" id="KW-1185">Reference proteome</keyword>
<feature type="region of interest" description="Disordered" evidence="2">
    <location>
        <begin position="28"/>
        <end position="71"/>
    </location>
</feature>
<sequence length="992" mass="109830">MYPSLIHIPNSSTNVASQRRLLMPTVRSPKPFIAPSPRLLPKSSPSKLGRSRAGSVGVTGSPDVGDRSSSPLNVDWIGGGRKFEVVEEQIELEGFQIYAVEKWVVERKRPVIVLTVYTGDPQHKITVTALTPQPSLTLLEMQLEWEKAIHDLRRDGARPKETDKGILMVTSLANFRSDYTIVHIPRGNFIDVREQLYTNISLLRMGCGGRSALTLEEPSDATKDRFIAMYHVADKTPARSCALFNATVLELVRLIQAALSIFGMFDICSEERNGLLCDVTCEGIQRWVLEIGEPCMKVEPMERVADPTVVAALFSLILSTRGQLHALGQVVPKDPFLDPSTFVRSLASFHASKPHYAHSQSLSLPSTTQSSTLASPSVPPVATAATSSSSSSSPPTVFLTKPLIASIQAAYEKVRQSESYKVHRVLKNKLDDLATDLRTHGVDTAGGTGVGCTTADLAAFVKALIGSKDAPQSLRYLWTGRPGQVGKKRREDVWSDTEREREEREKDKEKCERDGEKEGEREKDDRGGRSADEEGEYGGMAWSGRMQRKIENWAVLGRGKKLSVDFGTLGKAFAGTSPETAPKDGTSEQPSMVPSVVVSRDPGEEEEILSSGQVSPVSDSQNPFMLGVGSFASADHSASEHSDYVRRVTEFNHRRPSSTSHYQPRITSWSDPTTGRAFMEKGSSKAKRVGTSLERVDSLSAEDEDSASTIYRKERSHRQVLASQNRRHSFDSVSDLEDAPILPLERMRLDVELCGQLLVMRRREAHLANVLVCLDALAAALSDRNARLRQNHETSRGGLAELEERTRELPELEELRTNAEALTQDTNALAYEFAQFLVADLWHMAAQPRQRVLALRERVFGTGRRLPQGVRGAHGPFSRVQWTLDGTERLVDGLGRTESEAEEEEGLPRLADVNEEMYEDVDAVEHQTLKPTWLLRFFNYWGSKWGTGQGTPKKDRSKERDEDKEDGSESAASTSVSQANPRTQALLRTNTT</sequence>
<organism evidence="4 5">
    <name type="scientific">Grifola frondosa</name>
    <name type="common">Maitake</name>
    <name type="synonym">Polyporus frondosus</name>
    <dbReference type="NCBI Taxonomy" id="5627"/>
    <lineage>
        <taxon>Eukaryota</taxon>
        <taxon>Fungi</taxon>
        <taxon>Dikarya</taxon>
        <taxon>Basidiomycota</taxon>
        <taxon>Agaricomycotina</taxon>
        <taxon>Agaricomycetes</taxon>
        <taxon>Polyporales</taxon>
        <taxon>Grifolaceae</taxon>
        <taxon>Grifola</taxon>
    </lineage>
</organism>
<feature type="compositionally biased region" description="Low complexity" evidence="2">
    <location>
        <begin position="35"/>
        <end position="52"/>
    </location>
</feature>
<dbReference type="STRING" id="5627.A0A1C7M0J7"/>
<feature type="region of interest" description="Disordered" evidence="2">
    <location>
        <begin position="655"/>
        <end position="689"/>
    </location>
</feature>
<comment type="caution">
    <text evidence="4">The sequence shown here is derived from an EMBL/GenBank/DDBJ whole genome shotgun (WGS) entry which is preliminary data.</text>
</comment>
<proteinExistence type="predicted"/>
<dbReference type="GO" id="GO:0070822">
    <property type="term" value="C:Sin3-type complex"/>
    <property type="evidence" value="ECO:0007669"/>
    <property type="project" value="TreeGrafter"/>
</dbReference>
<accession>A0A1C7M0J7</accession>
<dbReference type="PANTHER" id="PTHR31011">
    <property type="entry name" value="PROTEIN STB2-RELATED"/>
    <property type="match status" value="1"/>
</dbReference>
<name>A0A1C7M0J7_GRIFR</name>
<dbReference type="InterPro" id="IPR038919">
    <property type="entry name" value="STB2/STB2"/>
</dbReference>
<dbReference type="OMA" id="DLWHMAA"/>
<dbReference type="InterPro" id="IPR059025">
    <property type="entry name" value="STB6_N"/>
</dbReference>
<evidence type="ECO:0000256" key="2">
    <source>
        <dbReference type="SAM" id="MobiDB-lite"/>
    </source>
</evidence>
<dbReference type="AlphaFoldDB" id="A0A1C7M0J7"/>